<sequence>MSDVNDIFQVDYEPRQKELHINLPEELWNKIDSIIITRHFNELKKIRILHRESEVKQND</sequence>
<protein>
    <submittedName>
        <fullName evidence="1">Uncharacterized protein</fullName>
    </submittedName>
</protein>
<comment type="caution">
    <text evidence="1">The sequence shown here is derived from an EMBL/GenBank/DDBJ whole genome shotgun (WGS) entry which is preliminary data.</text>
</comment>
<reference evidence="1" key="1">
    <citation type="submission" date="2020-08" db="EMBL/GenBank/DDBJ databases">
        <title>Genome public.</title>
        <authorList>
            <person name="Liu C."/>
            <person name="Sun Q."/>
        </authorList>
    </citation>
    <scope>NUCLEOTIDE SEQUENCE</scope>
    <source>
        <strain evidence="1">BX21</strain>
    </source>
</reference>
<evidence type="ECO:0000313" key="1">
    <source>
        <dbReference type="EMBL" id="MBC8588053.1"/>
    </source>
</evidence>
<dbReference type="RefSeq" id="WP_262429505.1">
    <property type="nucleotide sequence ID" value="NZ_JACRTG010000018.1"/>
</dbReference>
<dbReference type="EMBL" id="JACRTG010000018">
    <property type="protein sequence ID" value="MBC8588053.1"/>
    <property type="molecule type" value="Genomic_DNA"/>
</dbReference>
<gene>
    <name evidence="1" type="ORF">H8707_07365</name>
</gene>
<evidence type="ECO:0000313" key="2">
    <source>
        <dbReference type="Proteomes" id="UP000601171"/>
    </source>
</evidence>
<keyword evidence="2" id="KW-1185">Reference proteome</keyword>
<dbReference type="AlphaFoldDB" id="A0A926ETP5"/>
<name>A0A926ETP5_9FIRM</name>
<proteinExistence type="predicted"/>
<organism evidence="1 2">
    <name type="scientific">Paratissierella segnis</name>
    <dbReference type="NCBI Taxonomy" id="2763679"/>
    <lineage>
        <taxon>Bacteria</taxon>
        <taxon>Bacillati</taxon>
        <taxon>Bacillota</taxon>
        <taxon>Tissierellia</taxon>
        <taxon>Tissierellales</taxon>
        <taxon>Tissierellaceae</taxon>
        <taxon>Paratissierella</taxon>
    </lineage>
</organism>
<accession>A0A926ETP5</accession>
<dbReference type="Proteomes" id="UP000601171">
    <property type="component" value="Unassembled WGS sequence"/>
</dbReference>